<comment type="caution">
    <text evidence="3">The sequence shown here is derived from an EMBL/GenBank/DDBJ whole genome shotgun (WGS) entry which is preliminary data.</text>
</comment>
<dbReference type="InterPro" id="IPR001849">
    <property type="entry name" value="PH_domain"/>
</dbReference>
<organism evidence="3 4">
    <name type="scientific">Tetraparma gracilis</name>
    <dbReference type="NCBI Taxonomy" id="2962635"/>
    <lineage>
        <taxon>Eukaryota</taxon>
        <taxon>Sar</taxon>
        <taxon>Stramenopiles</taxon>
        <taxon>Ochrophyta</taxon>
        <taxon>Bolidophyceae</taxon>
        <taxon>Parmales</taxon>
        <taxon>Triparmaceae</taxon>
        <taxon>Tetraparma</taxon>
    </lineage>
</organism>
<dbReference type="SUPFAM" id="SSF50729">
    <property type="entry name" value="PH domain-like"/>
    <property type="match status" value="1"/>
</dbReference>
<dbReference type="PROSITE" id="PS50003">
    <property type="entry name" value="PH_DOMAIN"/>
    <property type="match status" value="1"/>
</dbReference>
<feature type="compositionally biased region" description="Pro residues" evidence="1">
    <location>
        <begin position="415"/>
        <end position="428"/>
    </location>
</feature>
<name>A0ABQ6M3I2_9STRA</name>
<feature type="compositionally biased region" description="Pro residues" evidence="1">
    <location>
        <begin position="473"/>
        <end position="483"/>
    </location>
</feature>
<dbReference type="EMBL" id="BRYB01003655">
    <property type="protein sequence ID" value="GMI18928.1"/>
    <property type="molecule type" value="Genomic_DNA"/>
</dbReference>
<evidence type="ECO:0000256" key="1">
    <source>
        <dbReference type="SAM" id="MobiDB-lite"/>
    </source>
</evidence>
<protein>
    <recommendedName>
        <fullName evidence="2">PH domain-containing protein</fullName>
    </recommendedName>
</protein>
<accession>A0ABQ6M3I2</accession>
<evidence type="ECO:0000313" key="3">
    <source>
        <dbReference type="EMBL" id="GMI18928.1"/>
    </source>
</evidence>
<dbReference type="InterPro" id="IPR011993">
    <property type="entry name" value="PH-like_dom_sf"/>
</dbReference>
<dbReference type="SMART" id="SM00233">
    <property type="entry name" value="PH"/>
    <property type="match status" value="1"/>
</dbReference>
<sequence>MSCSSDGSILERLETMDSYTNRLADLPLPTDRSGQMWKRGRGQHISFIRPWAVRHFVLDHESKKLSYSASEEVASPGDIKGSVILDANASVKPTPNANLPKGANFGFEILTASGNIELGVPDEECQKAWIRALQLCIQGDAISEAKIQKKIYDDHIQRRKERDERKEKEAEELMAKAMTNAGTQKLLKKESSLHSGNMEEVAPPEPSRESLEAEALLMGSVHNAKAMKHSASFRTDGNTTVTMEVDTSAAHMEIMDMTAKIKTKVGEEEERKAELVRVHQAMKQREQKVNELRRKHQVRQNFRAAVKRAIIQHKFITQMQDNATLTRTGDNRYEKKITKFDKTNILFEQGEKSDIGNSIEKMLAKKALEKQLQLKMMTPPPPSIIASYESRMSESEDAPPPPPRTESVRVKQEVVPPPPTAPRPPPPRVDSHLVGELFNALPPEVTDTSERLERLRGAMARGMSGNESSKSVGPPPGPPPDTPPADSVMGT</sequence>
<reference evidence="3 4" key="1">
    <citation type="journal article" date="2023" name="Commun. Biol.">
        <title>Genome analysis of Parmales, the sister group of diatoms, reveals the evolutionary specialization of diatoms from phago-mixotrophs to photoautotrophs.</title>
        <authorList>
            <person name="Ban H."/>
            <person name="Sato S."/>
            <person name="Yoshikawa S."/>
            <person name="Yamada K."/>
            <person name="Nakamura Y."/>
            <person name="Ichinomiya M."/>
            <person name="Sato N."/>
            <person name="Blanc-Mathieu R."/>
            <person name="Endo H."/>
            <person name="Kuwata A."/>
            <person name="Ogata H."/>
        </authorList>
    </citation>
    <scope>NUCLEOTIDE SEQUENCE [LARGE SCALE GENOMIC DNA]</scope>
</reference>
<dbReference type="Gene3D" id="2.30.29.30">
    <property type="entry name" value="Pleckstrin-homology domain (PH domain)/Phosphotyrosine-binding domain (PTB)"/>
    <property type="match status" value="1"/>
</dbReference>
<gene>
    <name evidence="3" type="ORF">TeGR_g11989</name>
</gene>
<dbReference type="Pfam" id="PF00169">
    <property type="entry name" value="PH"/>
    <property type="match status" value="1"/>
</dbReference>
<feature type="region of interest" description="Disordered" evidence="1">
    <location>
        <begin position="374"/>
        <end position="491"/>
    </location>
</feature>
<proteinExistence type="predicted"/>
<evidence type="ECO:0000313" key="4">
    <source>
        <dbReference type="Proteomes" id="UP001165060"/>
    </source>
</evidence>
<keyword evidence="4" id="KW-1185">Reference proteome</keyword>
<dbReference type="Proteomes" id="UP001165060">
    <property type="component" value="Unassembled WGS sequence"/>
</dbReference>
<evidence type="ECO:0000259" key="2">
    <source>
        <dbReference type="PROSITE" id="PS50003"/>
    </source>
</evidence>
<feature type="domain" description="PH" evidence="2">
    <location>
        <begin position="29"/>
        <end position="138"/>
    </location>
</feature>